<dbReference type="EMBL" id="JASHIF010000007">
    <property type="protein sequence ID" value="MDI9859352.1"/>
    <property type="molecule type" value="Genomic_DNA"/>
</dbReference>
<dbReference type="RefSeq" id="WP_283344308.1">
    <property type="nucleotide sequence ID" value="NZ_JASHIF010000007.1"/>
</dbReference>
<name>A0ABT6Y701_9BACT</name>
<dbReference type="Gene3D" id="2.40.50.1020">
    <property type="entry name" value="LytTr DNA-binding domain"/>
    <property type="match status" value="1"/>
</dbReference>
<dbReference type="InterPro" id="IPR007492">
    <property type="entry name" value="LytTR_DNA-bd_dom"/>
</dbReference>
<reference evidence="2 3" key="1">
    <citation type="submission" date="2023-05" db="EMBL/GenBank/DDBJ databases">
        <title>Novel species of genus Flectobacillus isolated from stream in China.</title>
        <authorList>
            <person name="Lu H."/>
        </authorList>
    </citation>
    <scope>NUCLEOTIDE SEQUENCE [LARGE SCALE GENOMIC DNA]</scope>
    <source>
        <strain evidence="2 3">KCTC 42575</strain>
    </source>
</reference>
<proteinExistence type="predicted"/>
<dbReference type="Proteomes" id="UP001236507">
    <property type="component" value="Unassembled WGS sequence"/>
</dbReference>
<evidence type="ECO:0000259" key="1">
    <source>
        <dbReference type="PROSITE" id="PS50930"/>
    </source>
</evidence>
<dbReference type="PROSITE" id="PS50930">
    <property type="entry name" value="HTH_LYTTR"/>
    <property type="match status" value="1"/>
</dbReference>
<keyword evidence="3" id="KW-1185">Reference proteome</keyword>
<evidence type="ECO:0000313" key="3">
    <source>
        <dbReference type="Proteomes" id="UP001236507"/>
    </source>
</evidence>
<sequence>MNNNAYLLINPLKESSLDLANKIKELTSGKVVMAPNIAVAQLYLQQELYNAIFLTLQPDQDIQSLIYQLPSSIPIVVVSPIKELASIAYEYENIVDFMLYPSSEARVWRALNRAQYTPILSNTRIEDSYAFIRAEAQMLKFNFNEIEYFSAFGSYSKIHTKDGVLVINEPLDVLMNILPSGVFRRVHDAYLINIYKITAVDSKSFFVHDRDIPIGKSYQKSINFLFNVKAQFV</sequence>
<organism evidence="2 3">
    <name type="scientific">Flectobacillus roseus</name>
    <dbReference type="NCBI Taxonomy" id="502259"/>
    <lineage>
        <taxon>Bacteria</taxon>
        <taxon>Pseudomonadati</taxon>
        <taxon>Bacteroidota</taxon>
        <taxon>Cytophagia</taxon>
        <taxon>Cytophagales</taxon>
        <taxon>Flectobacillaceae</taxon>
        <taxon>Flectobacillus</taxon>
    </lineage>
</organism>
<feature type="domain" description="HTH LytTR-type" evidence="1">
    <location>
        <begin position="135"/>
        <end position="228"/>
    </location>
</feature>
<evidence type="ECO:0000313" key="2">
    <source>
        <dbReference type="EMBL" id="MDI9859352.1"/>
    </source>
</evidence>
<comment type="caution">
    <text evidence="2">The sequence shown here is derived from an EMBL/GenBank/DDBJ whole genome shotgun (WGS) entry which is preliminary data.</text>
</comment>
<dbReference type="SMART" id="SM00850">
    <property type="entry name" value="LytTR"/>
    <property type="match status" value="1"/>
</dbReference>
<dbReference type="GO" id="GO:0003677">
    <property type="term" value="F:DNA binding"/>
    <property type="evidence" value="ECO:0007669"/>
    <property type="project" value="UniProtKB-KW"/>
</dbReference>
<gene>
    <name evidence="2" type="ORF">QM524_09045</name>
</gene>
<protein>
    <submittedName>
        <fullName evidence="2">LytTR family transcriptional regulator DNA-binding domain-containing protein</fullName>
    </submittedName>
</protein>
<keyword evidence="2" id="KW-0238">DNA-binding</keyword>
<dbReference type="Pfam" id="PF04397">
    <property type="entry name" value="LytTR"/>
    <property type="match status" value="1"/>
</dbReference>
<accession>A0ABT6Y701</accession>